<protein>
    <submittedName>
        <fullName evidence="2">Uncharacterized protein</fullName>
    </submittedName>
</protein>
<comment type="caution">
    <text evidence="2">The sequence shown here is derived from an EMBL/GenBank/DDBJ whole genome shotgun (WGS) entry which is preliminary data.</text>
</comment>
<dbReference type="EMBL" id="JAPUFD010000010">
    <property type="protein sequence ID" value="MDI1489897.1"/>
    <property type="molecule type" value="Genomic_DNA"/>
</dbReference>
<name>A0AA43QNU7_9LECA</name>
<reference evidence="2" key="1">
    <citation type="journal article" date="2023" name="Genome Biol. Evol.">
        <title>First Whole Genome Sequence and Flow Cytometry Genome Size Data for the Lichen-Forming Fungus Ramalina farinacea (Ascomycota).</title>
        <authorList>
            <person name="Llewellyn T."/>
            <person name="Mian S."/>
            <person name="Hill R."/>
            <person name="Leitch I.J."/>
            <person name="Gaya E."/>
        </authorList>
    </citation>
    <scope>NUCLEOTIDE SEQUENCE</scope>
    <source>
        <strain evidence="2">LIQ254RAFAR</strain>
    </source>
</reference>
<feature type="region of interest" description="Disordered" evidence="1">
    <location>
        <begin position="199"/>
        <end position="329"/>
    </location>
</feature>
<feature type="region of interest" description="Disordered" evidence="1">
    <location>
        <begin position="154"/>
        <end position="174"/>
    </location>
</feature>
<evidence type="ECO:0000313" key="2">
    <source>
        <dbReference type="EMBL" id="MDI1489897.1"/>
    </source>
</evidence>
<feature type="compositionally biased region" description="Basic and acidic residues" evidence="1">
    <location>
        <begin position="400"/>
        <end position="414"/>
    </location>
</feature>
<proteinExistence type="predicted"/>
<feature type="region of interest" description="Disordered" evidence="1">
    <location>
        <begin position="387"/>
        <end position="414"/>
    </location>
</feature>
<feature type="compositionally biased region" description="Low complexity" evidence="1">
    <location>
        <begin position="233"/>
        <end position="261"/>
    </location>
</feature>
<keyword evidence="3" id="KW-1185">Reference proteome</keyword>
<feature type="compositionally biased region" description="Low complexity" evidence="1">
    <location>
        <begin position="278"/>
        <end position="299"/>
    </location>
</feature>
<dbReference type="Proteomes" id="UP001161017">
    <property type="component" value="Unassembled WGS sequence"/>
</dbReference>
<accession>A0AA43QNU7</accession>
<feature type="compositionally biased region" description="Low complexity" evidence="1">
    <location>
        <begin position="307"/>
        <end position="325"/>
    </location>
</feature>
<evidence type="ECO:0000313" key="3">
    <source>
        <dbReference type="Proteomes" id="UP001161017"/>
    </source>
</evidence>
<dbReference type="AlphaFoldDB" id="A0AA43QNU7"/>
<feature type="compositionally biased region" description="Acidic residues" evidence="1">
    <location>
        <begin position="387"/>
        <end position="399"/>
    </location>
</feature>
<evidence type="ECO:0000256" key="1">
    <source>
        <dbReference type="SAM" id="MobiDB-lite"/>
    </source>
</evidence>
<feature type="compositionally biased region" description="Polar residues" evidence="1">
    <location>
        <begin position="199"/>
        <end position="218"/>
    </location>
</feature>
<sequence length="414" mass="44761">MPWLWVCHKCNTRYPLGSTRRCLYDGHHFCGGTTTNPITGRTKRHRACGSEFDYVGWEELGYWREKLQQAASAAAAADPSKPISHHHHTKRNCAAQCIYPSACHWRAKEAKAREQRAMQEQKAREQAAAAKKASFDFLDASCFEQDPLYCPKSGGGERNKAATPQNASEIAVGAASRKKTGNYFKGLVRAAEKGTSSISTLLNPTATPTSSENTQQELPRSLRIVDPTKTHQNNSATNSTTTTAEKTTTDPSSSAPSLAPSTHRRRNARPPPSPPTPTATTSPLLSPSSSSSSSSSPTTSPLPSPISPLTDPTTTTTTTTRHPSLAFSTDETDGAAVVVSPLSPPDWGWLDGASRELGVEIVMGGSAGRRGSAPARGNHYQIEMDIDDDDDKEREESMEEWQKGVDAVERRVSV</sequence>
<gene>
    <name evidence="2" type="ORF">OHK93_001096</name>
</gene>
<organism evidence="2 3">
    <name type="scientific">Ramalina farinacea</name>
    <dbReference type="NCBI Taxonomy" id="258253"/>
    <lineage>
        <taxon>Eukaryota</taxon>
        <taxon>Fungi</taxon>
        <taxon>Dikarya</taxon>
        <taxon>Ascomycota</taxon>
        <taxon>Pezizomycotina</taxon>
        <taxon>Lecanoromycetes</taxon>
        <taxon>OSLEUM clade</taxon>
        <taxon>Lecanoromycetidae</taxon>
        <taxon>Lecanorales</taxon>
        <taxon>Lecanorineae</taxon>
        <taxon>Ramalinaceae</taxon>
        <taxon>Ramalina</taxon>
    </lineage>
</organism>